<feature type="transmembrane region" description="Helical" evidence="1">
    <location>
        <begin position="7"/>
        <end position="26"/>
    </location>
</feature>
<evidence type="ECO:0000313" key="3">
    <source>
        <dbReference type="Proteomes" id="UP000247978"/>
    </source>
</evidence>
<reference evidence="2 3" key="1">
    <citation type="submission" date="2018-05" db="EMBL/GenBank/DDBJ databases">
        <title>Genomic Encyclopedia of Type Strains, Phase IV (KMG-IV): sequencing the most valuable type-strain genomes for metagenomic binning, comparative biology and taxonomic classification.</title>
        <authorList>
            <person name="Goeker M."/>
        </authorList>
    </citation>
    <scope>NUCLEOTIDE SEQUENCE [LARGE SCALE GENOMIC DNA]</scope>
    <source>
        <strain evidence="2 3">DSM 28556</strain>
    </source>
</reference>
<dbReference type="AlphaFoldDB" id="A0A2V3WAW4"/>
<dbReference type="RefSeq" id="WP_158525477.1">
    <property type="nucleotide sequence ID" value="NZ_JADIJL010000001.1"/>
</dbReference>
<name>A0A2V3WAW4_9BACI</name>
<organism evidence="2 3">
    <name type="scientific">Pseudogracilibacillus auburnensis</name>
    <dbReference type="NCBI Taxonomy" id="1494959"/>
    <lineage>
        <taxon>Bacteria</taxon>
        <taxon>Bacillati</taxon>
        <taxon>Bacillota</taxon>
        <taxon>Bacilli</taxon>
        <taxon>Bacillales</taxon>
        <taxon>Bacillaceae</taxon>
        <taxon>Pseudogracilibacillus</taxon>
    </lineage>
</organism>
<accession>A0A2V3WAW4</accession>
<keyword evidence="3" id="KW-1185">Reference proteome</keyword>
<keyword evidence="1" id="KW-1133">Transmembrane helix</keyword>
<keyword evidence="1" id="KW-0812">Transmembrane</keyword>
<dbReference type="Proteomes" id="UP000247978">
    <property type="component" value="Unassembled WGS sequence"/>
</dbReference>
<protein>
    <submittedName>
        <fullName evidence="2">Uncharacterized protein</fullName>
    </submittedName>
</protein>
<keyword evidence="1" id="KW-0472">Membrane</keyword>
<dbReference type="EMBL" id="QJJQ01000001">
    <property type="protein sequence ID" value="PXW90666.1"/>
    <property type="molecule type" value="Genomic_DNA"/>
</dbReference>
<sequence length="58" mass="6506">MNNRITLLILFVFIISIGSLVFVLTSDYHPDYLLGYGVPISIICGTSMIAFVLSRRIK</sequence>
<evidence type="ECO:0000313" key="2">
    <source>
        <dbReference type="EMBL" id="PXW90666.1"/>
    </source>
</evidence>
<gene>
    <name evidence="2" type="ORF">DFR56_101580</name>
</gene>
<proteinExistence type="predicted"/>
<feature type="transmembrane region" description="Helical" evidence="1">
    <location>
        <begin position="32"/>
        <end position="53"/>
    </location>
</feature>
<evidence type="ECO:0000256" key="1">
    <source>
        <dbReference type="SAM" id="Phobius"/>
    </source>
</evidence>
<comment type="caution">
    <text evidence="2">The sequence shown here is derived from an EMBL/GenBank/DDBJ whole genome shotgun (WGS) entry which is preliminary data.</text>
</comment>